<dbReference type="InterPro" id="IPR051797">
    <property type="entry name" value="TrmB-like"/>
</dbReference>
<reference evidence="2 3" key="1">
    <citation type="submission" date="2023-12" db="EMBL/GenBank/DDBJ databases">
        <title>Micromonospora sp. nov., isolated from Atacama Desert.</title>
        <authorList>
            <person name="Carro L."/>
            <person name="Golinska P."/>
            <person name="Klenk H.-P."/>
            <person name="Goodfellow M."/>
        </authorList>
    </citation>
    <scope>NUCLEOTIDE SEQUENCE [LARGE SCALE GENOMIC DNA]</scope>
    <source>
        <strain evidence="2 3">4G53</strain>
    </source>
</reference>
<evidence type="ECO:0000259" key="1">
    <source>
        <dbReference type="PROSITE" id="PS50043"/>
    </source>
</evidence>
<keyword evidence="3" id="KW-1185">Reference proteome</keyword>
<comment type="caution">
    <text evidence="2">The sequence shown here is derived from an EMBL/GenBank/DDBJ whole genome shotgun (WGS) entry which is preliminary data.</text>
</comment>
<dbReference type="InterPro" id="IPR000792">
    <property type="entry name" value="Tscrpt_reg_LuxR_C"/>
</dbReference>
<feature type="domain" description="HTH luxR-type" evidence="1">
    <location>
        <begin position="257"/>
        <end position="322"/>
    </location>
</feature>
<protein>
    <submittedName>
        <fullName evidence="2">Helix-turn-helix transcriptional regulator</fullName>
    </submittedName>
</protein>
<dbReference type="EMBL" id="JAXOTQ010000009">
    <property type="protein sequence ID" value="MDZ5489613.1"/>
    <property type="molecule type" value="Genomic_DNA"/>
</dbReference>
<organism evidence="2 3">
    <name type="scientific">Micromonospora sicca</name>
    <dbReference type="NCBI Taxonomy" id="2202420"/>
    <lineage>
        <taxon>Bacteria</taxon>
        <taxon>Bacillati</taxon>
        <taxon>Actinomycetota</taxon>
        <taxon>Actinomycetes</taxon>
        <taxon>Micromonosporales</taxon>
        <taxon>Micromonosporaceae</taxon>
        <taxon>Micromonospora</taxon>
    </lineage>
</organism>
<dbReference type="PANTHER" id="PTHR34293:SF1">
    <property type="entry name" value="HTH-TYPE TRANSCRIPTIONAL REGULATOR TRMBL2"/>
    <property type="match status" value="1"/>
</dbReference>
<dbReference type="PRINTS" id="PR00038">
    <property type="entry name" value="HTHLUXR"/>
</dbReference>
<dbReference type="RefSeq" id="WP_322439932.1">
    <property type="nucleotide sequence ID" value="NZ_JAXOTQ010000009.1"/>
</dbReference>
<proteinExistence type="predicted"/>
<dbReference type="PANTHER" id="PTHR34293">
    <property type="entry name" value="HTH-TYPE TRANSCRIPTIONAL REGULATOR TRMBL2"/>
    <property type="match status" value="1"/>
</dbReference>
<dbReference type="Proteomes" id="UP001290101">
    <property type="component" value="Unassembled WGS sequence"/>
</dbReference>
<name>A0ABU5JAJ5_9ACTN</name>
<dbReference type="CDD" id="cd06170">
    <property type="entry name" value="LuxR_C_like"/>
    <property type="match status" value="1"/>
</dbReference>
<dbReference type="InterPro" id="IPR036388">
    <property type="entry name" value="WH-like_DNA-bd_sf"/>
</dbReference>
<evidence type="ECO:0000313" key="3">
    <source>
        <dbReference type="Proteomes" id="UP001290101"/>
    </source>
</evidence>
<dbReference type="Pfam" id="PF00196">
    <property type="entry name" value="GerE"/>
    <property type="match status" value="1"/>
</dbReference>
<evidence type="ECO:0000313" key="2">
    <source>
        <dbReference type="EMBL" id="MDZ5489613.1"/>
    </source>
</evidence>
<accession>A0ABU5JAJ5</accession>
<dbReference type="Gene3D" id="1.10.10.10">
    <property type="entry name" value="Winged helix-like DNA-binding domain superfamily/Winged helix DNA-binding domain"/>
    <property type="match status" value="2"/>
</dbReference>
<dbReference type="SUPFAM" id="SSF46894">
    <property type="entry name" value="C-terminal effector domain of the bipartite response regulators"/>
    <property type="match status" value="1"/>
</dbReference>
<dbReference type="SMART" id="SM00421">
    <property type="entry name" value="HTH_LUXR"/>
    <property type="match status" value="1"/>
</dbReference>
<dbReference type="PROSITE" id="PS50043">
    <property type="entry name" value="HTH_LUXR_2"/>
    <property type="match status" value="1"/>
</dbReference>
<sequence length="328" mass="35548">MLESLGITSRAEQVYRAMLALPDLGVVDLATHLGIDEATVRAALDELADLALLRPSSVQPGSLRPVSPEIGLAALLGRAEAEVLHRQRQVEATRAAIKSIAAEQLASRDHEGVRRYEDVDAVRFRLEELAANAEVECVSLNPGSAQAPDGKESSKPLNQLALERGVTIRCVYQDSYRNDPGVVGYARWLTGLGGQVRTAPTLPMLMVVVDQRVALLPLDPTDSGKGAVEVVHPGVVAAIYALFEQIWRTARPIDVVPQVDGRGMEPSERELLRILADGHTDEVAARKLGLSLRTVRRMTANVMERLGARSRFQAGVHAAQRGWCDQPG</sequence>
<gene>
    <name evidence="2" type="ORF">U2F25_09065</name>
</gene>
<dbReference type="InterPro" id="IPR016032">
    <property type="entry name" value="Sig_transdc_resp-reg_C-effctor"/>
</dbReference>